<reference evidence="5" key="2">
    <citation type="journal article" date="2015" name="Genome Biol. Evol.">
        <title>Complete Genome Sequence and Transcriptomic Analysis of the Novel Pathogen Elizabethkingia anophelis in Response to Oxidative Stress.</title>
        <authorList>
            <person name="Li Y."/>
            <person name="Liu Y."/>
            <person name="Chew S.C."/>
            <person name="Tay M."/>
            <person name="Salido M.M."/>
            <person name="Teo J."/>
            <person name="Lauro F.M."/>
            <person name="Givskov M."/>
            <person name="Yang L."/>
        </authorList>
    </citation>
    <scope>NUCLEOTIDE SEQUENCE</scope>
    <source>
        <strain evidence="5">NUHP1</strain>
    </source>
</reference>
<keyword evidence="2" id="KW-0238">DNA-binding</keyword>
<dbReference type="Pfam" id="PF00589">
    <property type="entry name" value="Phage_integrase"/>
    <property type="match status" value="1"/>
</dbReference>
<organism evidence="5 6">
    <name type="scientific">Elizabethkingia anophelis NUHP1</name>
    <dbReference type="NCBI Taxonomy" id="1338011"/>
    <lineage>
        <taxon>Bacteria</taxon>
        <taxon>Pseudomonadati</taxon>
        <taxon>Bacteroidota</taxon>
        <taxon>Flavobacteriia</taxon>
        <taxon>Flavobacteriales</taxon>
        <taxon>Weeksellaceae</taxon>
        <taxon>Elizabethkingia</taxon>
    </lineage>
</organism>
<dbReference type="InterPro" id="IPR013762">
    <property type="entry name" value="Integrase-like_cat_sf"/>
</dbReference>
<dbReference type="CDD" id="cd01185">
    <property type="entry name" value="INTN1_C_like"/>
    <property type="match status" value="1"/>
</dbReference>
<evidence type="ECO:0000313" key="6">
    <source>
        <dbReference type="Proteomes" id="UP000028933"/>
    </source>
</evidence>
<dbReference type="STRING" id="1338011.BD94_4022"/>
<name>A0A077EJX0_9FLAO</name>
<dbReference type="Gene3D" id="1.10.150.130">
    <property type="match status" value="1"/>
</dbReference>
<evidence type="ECO:0000256" key="2">
    <source>
        <dbReference type="ARBA" id="ARBA00023125"/>
    </source>
</evidence>
<dbReference type="HOGENOM" id="CLU_033139_0_1_10"/>
<dbReference type="Gene3D" id="1.10.443.10">
    <property type="entry name" value="Intergrase catalytic core"/>
    <property type="match status" value="1"/>
</dbReference>
<dbReference type="EMBL" id="CP007547">
    <property type="protein sequence ID" value="AIL47797.1"/>
    <property type="molecule type" value="Genomic_DNA"/>
</dbReference>
<evidence type="ECO:0000259" key="4">
    <source>
        <dbReference type="PROSITE" id="PS51898"/>
    </source>
</evidence>
<reference evidence="5" key="1">
    <citation type="journal article" date="2013" name="Lancet">
        <title>First case of E anophelis outbreak in an intensive-care unit.</title>
        <authorList>
            <person name="Teo J."/>
            <person name="Tan S.Y."/>
            <person name="Tay M."/>
            <person name="Ding Y."/>
            <person name="Kjelleberg S."/>
            <person name="Givskov M."/>
            <person name="Lin R.T."/>
            <person name="Yang L."/>
        </authorList>
    </citation>
    <scope>NUCLEOTIDE SEQUENCE [LARGE SCALE GENOMIC DNA]</scope>
    <source>
        <strain evidence="5">NUHP1</strain>
    </source>
</reference>
<gene>
    <name evidence="5" type="ORF">BD94_4022</name>
</gene>
<proteinExistence type="inferred from homology"/>
<dbReference type="SUPFAM" id="SSF56349">
    <property type="entry name" value="DNA breaking-rejoining enzymes"/>
    <property type="match status" value="1"/>
</dbReference>
<dbReference type="GO" id="GO:0015074">
    <property type="term" value="P:DNA integration"/>
    <property type="evidence" value="ECO:0007669"/>
    <property type="project" value="InterPro"/>
</dbReference>
<dbReference type="InterPro" id="IPR002104">
    <property type="entry name" value="Integrase_catalytic"/>
</dbReference>
<dbReference type="PANTHER" id="PTHR30349">
    <property type="entry name" value="PHAGE INTEGRASE-RELATED"/>
    <property type="match status" value="1"/>
</dbReference>
<evidence type="ECO:0000256" key="3">
    <source>
        <dbReference type="ARBA" id="ARBA00023172"/>
    </source>
</evidence>
<comment type="similarity">
    <text evidence="1">Belongs to the 'phage' integrase family.</text>
</comment>
<dbReference type="InterPro" id="IPR011010">
    <property type="entry name" value="DNA_brk_join_enz"/>
</dbReference>
<protein>
    <submittedName>
        <fullName evidence="5">Integrase</fullName>
    </submittedName>
</protein>
<dbReference type="PROSITE" id="PS51898">
    <property type="entry name" value="TYR_RECOMBINASE"/>
    <property type="match status" value="1"/>
</dbReference>
<dbReference type="PANTHER" id="PTHR30349:SF64">
    <property type="entry name" value="PROPHAGE INTEGRASE INTD-RELATED"/>
    <property type="match status" value="1"/>
</dbReference>
<dbReference type="eggNOG" id="COG4974">
    <property type="taxonomic scope" value="Bacteria"/>
</dbReference>
<evidence type="ECO:0000313" key="5">
    <source>
        <dbReference type="EMBL" id="AIL47797.1"/>
    </source>
</evidence>
<dbReference type="GO" id="GO:0003677">
    <property type="term" value="F:DNA binding"/>
    <property type="evidence" value="ECO:0007669"/>
    <property type="project" value="UniProtKB-KW"/>
</dbReference>
<dbReference type="GO" id="GO:0006310">
    <property type="term" value="P:DNA recombination"/>
    <property type="evidence" value="ECO:0007669"/>
    <property type="project" value="UniProtKB-KW"/>
</dbReference>
<dbReference type="Proteomes" id="UP000028933">
    <property type="component" value="Chromosome"/>
</dbReference>
<dbReference type="InterPro" id="IPR035386">
    <property type="entry name" value="Arm-DNA-bind_5"/>
</dbReference>
<dbReference type="Pfam" id="PF17293">
    <property type="entry name" value="Arm-DNA-bind_5"/>
    <property type="match status" value="1"/>
</dbReference>
<dbReference type="KEGG" id="eao:BD94_4022"/>
<evidence type="ECO:0000256" key="1">
    <source>
        <dbReference type="ARBA" id="ARBA00008857"/>
    </source>
</evidence>
<dbReference type="RefSeq" id="WP_024563888.1">
    <property type="nucleotide sequence ID" value="NZ_CP007547.1"/>
</dbReference>
<dbReference type="AlphaFoldDB" id="A0A077EJX0"/>
<accession>A0A077EJX0</accession>
<keyword evidence="3" id="KW-0233">DNA recombination</keyword>
<dbReference type="InterPro" id="IPR010998">
    <property type="entry name" value="Integrase_recombinase_N"/>
</dbReference>
<dbReference type="InterPro" id="IPR050090">
    <property type="entry name" value="Tyrosine_recombinase_XerCD"/>
</dbReference>
<sequence>MATYKRILKNKPNKNGLYPIIFRIYKDDNTAELSTPFRIQKNQWDNNNTLLKSNYQDYRSINETLNQISTQLAIAINKLESEENFFTAKDIVDRVRKGFSNTKSKKITNFIEILTELKKNKKAGSANIIRDTINKLKQYRGDNIPASSINYEFIKGYSDFIASSHSSGGLGVRMRDLRARYNEAVKLELIDDQEPFKHYSIKSIKTKRQIAITKNDIDKFISFDYTNNTKYKLSYLTFLFSYYSAGINFTDVCKLKKGQIMDELVYKRSKTGKLMTIPLYQKNKEILKKIYSIPKENNDYIFPYLTNFHETDRQIADRIKKTRTKYNKDIKFIAENVGITANLTSYVARHSFATTLYQSGTPVSVIKELLGHENVAITEVYLKQFDTDSIKHLTEQYL</sequence>
<feature type="domain" description="Tyr recombinase" evidence="4">
    <location>
        <begin position="207"/>
        <end position="398"/>
    </location>
</feature>